<dbReference type="GO" id="GO:0003723">
    <property type="term" value="F:RNA binding"/>
    <property type="evidence" value="ECO:0007669"/>
    <property type="project" value="InterPro"/>
</dbReference>
<evidence type="ECO:0000313" key="2">
    <source>
        <dbReference type="EMBL" id="KAK0590174.1"/>
    </source>
</evidence>
<name>A0AA39SJS2_ACESA</name>
<evidence type="ECO:0000313" key="3">
    <source>
        <dbReference type="Proteomes" id="UP001168877"/>
    </source>
</evidence>
<evidence type="ECO:0000259" key="1">
    <source>
        <dbReference type="Pfam" id="PF11955"/>
    </source>
</evidence>
<accession>A0AA39SJS2</accession>
<dbReference type="Proteomes" id="UP001168877">
    <property type="component" value="Unassembled WGS sequence"/>
</dbReference>
<sequence>MDKYKNLLKVISVQDLILAPQQKITTTLLLSLSISSLDSRRSSISTPRPTHFLRKYPHIFHIFYYTIKSQPSCRLTDIAVQISRQEAEAINASLPVVIERLVRLLMMSTTKSLPLRAIFKVWRELGLPDDF</sequence>
<gene>
    <name evidence="2" type="ORF">LWI29_023497</name>
</gene>
<keyword evidence="3" id="KW-1185">Reference proteome</keyword>
<reference evidence="2" key="1">
    <citation type="journal article" date="2022" name="Plant J.">
        <title>Strategies of tolerance reflected in two North American maple genomes.</title>
        <authorList>
            <person name="McEvoy S.L."/>
            <person name="Sezen U.U."/>
            <person name="Trouern-Trend A."/>
            <person name="McMahon S.M."/>
            <person name="Schaberg P.G."/>
            <person name="Yang J."/>
            <person name="Wegrzyn J.L."/>
            <person name="Swenson N.G."/>
        </authorList>
    </citation>
    <scope>NUCLEOTIDE SEQUENCE</scope>
    <source>
        <strain evidence="2">NS2018</strain>
    </source>
</reference>
<dbReference type="InterPro" id="IPR045040">
    <property type="entry name" value="PORR_fam"/>
</dbReference>
<dbReference type="Pfam" id="PF11955">
    <property type="entry name" value="PORR"/>
    <property type="match status" value="1"/>
</dbReference>
<protein>
    <recommendedName>
        <fullName evidence="1">PORR domain-containing protein</fullName>
    </recommendedName>
</protein>
<comment type="caution">
    <text evidence="2">The sequence shown here is derived from an EMBL/GenBank/DDBJ whole genome shotgun (WGS) entry which is preliminary data.</text>
</comment>
<dbReference type="InterPro" id="IPR021099">
    <property type="entry name" value="PORR_domain"/>
</dbReference>
<feature type="domain" description="PORR" evidence="1">
    <location>
        <begin position="1"/>
        <end position="131"/>
    </location>
</feature>
<dbReference type="PANTHER" id="PTHR31476">
    <property type="entry name" value="PROTEIN WHAT'S THIS FACTOR 1 HOMOLOG, CHLOROPLASTIC"/>
    <property type="match status" value="1"/>
</dbReference>
<dbReference type="EMBL" id="JAUESC010000381">
    <property type="protein sequence ID" value="KAK0590174.1"/>
    <property type="molecule type" value="Genomic_DNA"/>
</dbReference>
<dbReference type="AlphaFoldDB" id="A0AA39SJS2"/>
<proteinExistence type="predicted"/>
<dbReference type="PANTHER" id="PTHR31476:SF15">
    <property type="entry name" value="ASSOCIATED SALT-INDUCIBLE PROTEIN, PUTATIVE-RELATED"/>
    <property type="match status" value="1"/>
</dbReference>
<organism evidence="2 3">
    <name type="scientific">Acer saccharum</name>
    <name type="common">Sugar maple</name>
    <dbReference type="NCBI Taxonomy" id="4024"/>
    <lineage>
        <taxon>Eukaryota</taxon>
        <taxon>Viridiplantae</taxon>
        <taxon>Streptophyta</taxon>
        <taxon>Embryophyta</taxon>
        <taxon>Tracheophyta</taxon>
        <taxon>Spermatophyta</taxon>
        <taxon>Magnoliopsida</taxon>
        <taxon>eudicotyledons</taxon>
        <taxon>Gunneridae</taxon>
        <taxon>Pentapetalae</taxon>
        <taxon>rosids</taxon>
        <taxon>malvids</taxon>
        <taxon>Sapindales</taxon>
        <taxon>Sapindaceae</taxon>
        <taxon>Hippocastanoideae</taxon>
        <taxon>Acereae</taxon>
        <taxon>Acer</taxon>
    </lineage>
</organism>
<reference evidence="2" key="2">
    <citation type="submission" date="2023-06" db="EMBL/GenBank/DDBJ databases">
        <authorList>
            <person name="Swenson N.G."/>
            <person name="Wegrzyn J.L."/>
            <person name="Mcevoy S.L."/>
        </authorList>
    </citation>
    <scope>NUCLEOTIDE SEQUENCE</scope>
    <source>
        <strain evidence="2">NS2018</strain>
        <tissue evidence="2">Leaf</tissue>
    </source>
</reference>